<organism evidence="2 3">
    <name type="scientific">Mugilogobius chulae</name>
    <name type="common">yellowstripe goby</name>
    <dbReference type="NCBI Taxonomy" id="88201"/>
    <lineage>
        <taxon>Eukaryota</taxon>
        <taxon>Metazoa</taxon>
        <taxon>Chordata</taxon>
        <taxon>Craniata</taxon>
        <taxon>Vertebrata</taxon>
        <taxon>Euteleostomi</taxon>
        <taxon>Actinopterygii</taxon>
        <taxon>Neopterygii</taxon>
        <taxon>Teleostei</taxon>
        <taxon>Neoteleostei</taxon>
        <taxon>Acanthomorphata</taxon>
        <taxon>Gobiaria</taxon>
        <taxon>Gobiiformes</taxon>
        <taxon>Gobioidei</taxon>
        <taxon>Gobiidae</taxon>
        <taxon>Gobionellinae</taxon>
        <taxon>Mugilogobius</taxon>
    </lineage>
</organism>
<accession>A0AAW0Q320</accession>
<protein>
    <submittedName>
        <fullName evidence="2">Uncharacterized protein</fullName>
    </submittedName>
</protein>
<dbReference type="EMBL" id="JBBPFD010000001">
    <property type="protein sequence ID" value="KAK7944927.1"/>
    <property type="molecule type" value="Genomic_DNA"/>
</dbReference>
<proteinExistence type="predicted"/>
<name>A0AAW0Q320_9GOBI</name>
<reference evidence="3" key="1">
    <citation type="submission" date="2024-04" db="EMBL/GenBank/DDBJ databases">
        <title>Salinicola lusitanus LLJ914,a marine bacterium isolated from the Okinawa Trough.</title>
        <authorList>
            <person name="Li J."/>
        </authorList>
    </citation>
    <scope>NUCLEOTIDE SEQUENCE [LARGE SCALE GENOMIC DNA]</scope>
</reference>
<dbReference type="AlphaFoldDB" id="A0AAW0Q320"/>
<feature type="compositionally biased region" description="Basic and acidic residues" evidence="1">
    <location>
        <begin position="74"/>
        <end position="87"/>
    </location>
</feature>
<feature type="region of interest" description="Disordered" evidence="1">
    <location>
        <begin position="74"/>
        <end position="106"/>
    </location>
</feature>
<evidence type="ECO:0000313" key="2">
    <source>
        <dbReference type="EMBL" id="KAK7944927.1"/>
    </source>
</evidence>
<gene>
    <name evidence="2" type="ORF">WMY93_000655</name>
</gene>
<dbReference type="Proteomes" id="UP001460270">
    <property type="component" value="Unassembled WGS sequence"/>
</dbReference>
<comment type="caution">
    <text evidence="2">The sequence shown here is derived from an EMBL/GenBank/DDBJ whole genome shotgun (WGS) entry which is preliminary data.</text>
</comment>
<evidence type="ECO:0000256" key="1">
    <source>
        <dbReference type="SAM" id="MobiDB-lite"/>
    </source>
</evidence>
<sequence>MDPVEELKSENSDPFDIFHYTGGVAYLDNKGPFRERLEFVERGLLRQRDLHLRRQEPARHVGRPSSVRLLVFEKGEGPNTSREKERGTILAPLAPTSGRAAAVQGN</sequence>
<evidence type="ECO:0000313" key="3">
    <source>
        <dbReference type="Proteomes" id="UP001460270"/>
    </source>
</evidence>
<keyword evidence="3" id="KW-1185">Reference proteome</keyword>